<dbReference type="InterPro" id="IPR001789">
    <property type="entry name" value="Sig_transdc_resp-reg_receiver"/>
</dbReference>
<evidence type="ECO:0000256" key="8">
    <source>
        <dbReference type="ARBA" id="ARBA00022989"/>
    </source>
</evidence>
<dbReference type="Pfam" id="PF13426">
    <property type="entry name" value="PAS_9"/>
    <property type="match status" value="1"/>
</dbReference>
<dbReference type="InterPro" id="IPR003594">
    <property type="entry name" value="HATPase_dom"/>
</dbReference>
<dbReference type="InterPro" id="IPR035965">
    <property type="entry name" value="PAS-like_dom_sf"/>
</dbReference>
<evidence type="ECO:0000259" key="14">
    <source>
        <dbReference type="PROSITE" id="PS50113"/>
    </source>
</evidence>
<dbReference type="SUPFAM" id="SSF52172">
    <property type="entry name" value="CheY-like"/>
    <property type="match status" value="1"/>
</dbReference>
<evidence type="ECO:0000256" key="1">
    <source>
        <dbReference type="ARBA" id="ARBA00000085"/>
    </source>
</evidence>
<evidence type="ECO:0000313" key="16">
    <source>
        <dbReference type="EMBL" id="WZJ22982.1"/>
    </source>
</evidence>
<dbReference type="SMART" id="SM00086">
    <property type="entry name" value="PAC"/>
    <property type="match status" value="2"/>
</dbReference>
<evidence type="ECO:0000256" key="9">
    <source>
        <dbReference type="ARBA" id="ARBA00023136"/>
    </source>
</evidence>
<dbReference type="Pfam" id="PF00072">
    <property type="entry name" value="Response_reg"/>
    <property type="match status" value="1"/>
</dbReference>
<dbReference type="PANTHER" id="PTHR43047:SF72">
    <property type="entry name" value="OSMOSENSING HISTIDINE PROTEIN KINASE SLN1"/>
    <property type="match status" value="1"/>
</dbReference>
<dbReference type="CDD" id="cd00130">
    <property type="entry name" value="PAS"/>
    <property type="match status" value="2"/>
</dbReference>
<dbReference type="SUPFAM" id="SSF55785">
    <property type="entry name" value="PYP-like sensor domain (PAS domain)"/>
    <property type="match status" value="2"/>
</dbReference>
<dbReference type="InterPro" id="IPR006189">
    <property type="entry name" value="CHASE_dom"/>
</dbReference>
<dbReference type="InterPro" id="IPR011006">
    <property type="entry name" value="CheY-like_superfamily"/>
</dbReference>
<dbReference type="SMART" id="SM00387">
    <property type="entry name" value="HATPase_c"/>
    <property type="match status" value="1"/>
</dbReference>
<dbReference type="InterPro" id="IPR001610">
    <property type="entry name" value="PAC"/>
</dbReference>
<dbReference type="SUPFAM" id="SSF47384">
    <property type="entry name" value="Homodimeric domain of signal transducing histidine kinase"/>
    <property type="match status" value="1"/>
</dbReference>
<dbReference type="Proteomes" id="UP001479520">
    <property type="component" value="Chromosome"/>
</dbReference>
<evidence type="ECO:0000256" key="3">
    <source>
        <dbReference type="ARBA" id="ARBA00012438"/>
    </source>
</evidence>
<dbReference type="CDD" id="cd17546">
    <property type="entry name" value="REC_hyHK_CKI1_RcsC-like"/>
    <property type="match status" value="1"/>
</dbReference>
<name>A0ABZ2XM81_9RHOO</name>
<dbReference type="PRINTS" id="PR00344">
    <property type="entry name" value="BCTRLSENSOR"/>
</dbReference>
<comment type="subcellular location">
    <subcellularLocation>
        <location evidence="2">Membrane</location>
    </subcellularLocation>
</comment>
<feature type="domain" description="Histidine kinase" evidence="11">
    <location>
        <begin position="618"/>
        <end position="840"/>
    </location>
</feature>
<dbReference type="CDD" id="cd00082">
    <property type="entry name" value="HisKA"/>
    <property type="match status" value="1"/>
</dbReference>
<evidence type="ECO:0000256" key="7">
    <source>
        <dbReference type="ARBA" id="ARBA00022777"/>
    </source>
</evidence>
<accession>A0ABZ2XM81</accession>
<evidence type="ECO:0000259" key="13">
    <source>
        <dbReference type="PROSITE" id="PS50112"/>
    </source>
</evidence>
<dbReference type="SMART" id="SM01079">
    <property type="entry name" value="CHASE"/>
    <property type="match status" value="1"/>
</dbReference>
<dbReference type="InterPro" id="IPR036890">
    <property type="entry name" value="HATPase_C_sf"/>
</dbReference>
<dbReference type="NCBIfam" id="TIGR00229">
    <property type="entry name" value="sensory_box"/>
    <property type="match status" value="2"/>
</dbReference>
<feature type="domain" description="CHASE" evidence="15">
    <location>
        <begin position="126"/>
        <end position="283"/>
    </location>
</feature>
<dbReference type="PROSITE" id="PS50110">
    <property type="entry name" value="RESPONSE_REGULATORY"/>
    <property type="match status" value="1"/>
</dbReference>
<keyword evidence="8" id="KW-1133">Transmembrane helix</keyword>
<dbReference type="SUPFAM" id="SSF55874">
    <property type="entry name" value="ATPase domain of HSP90 chaperone/DNA topoisomerase II/histidine kinase"/>
    <property type="match status" value="1"/>
</dbReference>
<comment type="catalytic activity">
    <reaction evidence="1">
        <text>ATP + protein L-histidine = ADP + protein N-phospho-L-histidine.</text>
        <dbReference type="EC" id="2.7.13.3"/>
    </reaction>
</comment>
<protein>
    <recommendedName>
        <fullName evidence="3">histidine kinase</fullName>
        <ecNumber evidence="3">2.7.13.3</ecNumber>
    </recommendedName>
</protein>
<dbReference type="Gene3D" id="3.30.565.10">
    <property type="entry name" value="Histidine kinase-like ATPase, C-terminal domain"/>
    <property type="match status" value="1"/>
</dbReference>
<dbReference type="InterPro" id="IPR000700">
    <property type="entry name" value="PAS-assoc_C"/>
</dbReference>
<evidence type="ECO:0000256" key="4">
    <source>
        <dbReference type="ARBA" id="ARBA00022553"/>
    </source>
</evidence>
<dbReference type="Pfam" id="PF00989">
    <property type="entry name" value="PAS"/>
    <property type="match status" value="1"/>
</dbReference>
<dbReference type="RefSeq" id="WP_341744454.1">
    <property type="nucleotide sequence ID" value="NZ_CP151406.1"/>
</dbReference>
<dbReference type="Pfam" id="PF00512">
    <property type="entry name" value="HisKA"/>
    <property type="match status" value="1"/>
</dbReference>
<feature type="domain" description="PAC" evidence="14">
    <location>
        <begin position="530"/>
        <end position="582"/>
    </location>
</feature>
<feature type="domain" description="Response regulatory" evidence="12">
    <location>
        <begin position="870"/>
        <end position="987"/>
    </location>
</feature>
<keyword evidence="4 10" id="KW-0597">Phosphoprotein</keyword>
<dbReference type="InterPro" id="IPR003661">
    <property type="entry name" value="HisK_dim/P_dom"/>
</dbReference>
<dbReference type="EC" id="2.7.13.3" evidence="3"/>
<dbReference type="Pfam" id="PF03924">
    <property type="entry name" value="CHASE"/>
    <property type="match status" value="1"/>
</dbReference>
<dbReference type="PROSITE" id="PS50113">
    <property type="entry name" value="PAC"/>
    <property type="match status" value="1"/>
</dbReference>
<evidence type="ECO:0000259" key="12">
    <source>
        <dbReference type="PROSITE" id="PS50110"/>
    </source>
</evidence>
<keyword evidence="17" id="KW-1185">Reference proteome</keyword>
<evidence type="ECO:0000256" key="10">
    <source>
        <dbReference type="PROSITE-ProRule" id="PRU00169"/>
    </source>
</evidence>
<dbReference type="InterPro" id="IPR042240">
    <property type="entry name" value="CHASE_sf"/>
</dbReference>
<keyword evidence="7" id="KW-0418">Kinase</keyword>
<dbReference type="InterPro" id="IPR000014">
    <property type="entry name" value="PAS"/>
</dbReference>
<dbReference type="Gene3D" id="1.10.287.130">
    <property type="match status" value="1"/>
</dbReference>
<keyword evidence="6" id="KW-0812">Transmembrane</keyword>
<evidence type="ECO:0000256" key="6">
    <source>
        <dbReference type="ARBA" id="ARBA00022692"/>
    </source>
</evidence>
<keyword evidence="5" id="KW-0808">Transferase</keyword>
<dbReference type="PANTHER" id="PTHR43047">
    <property type="entry name" value="TWO-COMPONENT HISTIDINE PROTEIN KINASE"/>
    <property type="match status" value="1"/>
</dbReference>
<sequence length="999" mass="110747">MLPWIVLGLLLALVFAAWYLARETANQRASESFLYRAEKERDYIQRRMSAHEQILRGAAAFFEASDDVTRDEWRRYVARLQLGGNLHGTQGLGLALVFAPEAKAAHEASLRADGISPHEIRPPGQRDQYSSVTYLEPQNERNRRAIGYDMLTDNARREAMERARDSGQPAMTGKVILRLEPEGPDRQPGFLIYLPVYRTDLPRDTVEQRRRALLGFVFSPFRAGDLLRNIKASREMDVDFALFDTTVAPENLLYDSLADEPAVSGRHLVDLPMELGGHRWVVRFRSSPEFDLASTSSLPQSIAGYGLLLGLMIFGLLYGNSRHNRRIEAIAHRLRDSEQSLRSILDNTPDAVFIARPDGSYEYVNQTAGELVGYTREELLVMGIGGLAPSGLDEVHHELFKQVVDEGRCFAEIDLRRKDGSIAHAEMSAVLLPNGNVLGLCRDIARRRQAEQALLAAERKFRGLIEQSLVGVYIIQDGYFPYVNPRFAEMFGFASPDEVIGQVPVSNLVAPEARDTVAENLRRRMSGEVEAVNYSFVGVRQDGSRLDVEVYGRIMEHEGRPAVIGVLLDVSERKRVEAELEQNRLHLEDLVAARTSELLLAKDAAEAANRAKSSFLANMSHELRTPMNAIIGLSEILLRRYDDPALCDKLGKISGAANHLLRLLNDILDLSKIDAEHLVLENVPFRFGSLLADVDSLVHDRLEARHLILNRQIDPRLASLELLGDPLRLQQILLNLVTNAVKFTERGGVTIDLGVEAESPGDISLRLSVEDTGIGIPAEALGRIFSPFEQADSSTTRRHGGTGLGLAICKRLVELMGGSIEVSSTPGLGSCFSFVLRFHKAAKPAADASSMAIAGGEAETIIRQRYHDRRILVVEDDPINQEVARELLETSLGLAVDVVSDGREAVDKAAQVPYDLILMDVQMPVMDGLEATQAIRQLALHATTPILAMTANAFVDDRQRCLAVGMDDFIAKPVNPDVLFLMIKRWFDRMSAQVGKDGA</sequence>
<dbReference type="Gene3D" id="3.30.450.350">
    <property type="entry name" value="CHASE domain"/>
    <property type="match status" value="1"/>
</dbReference>
<reference evidence="16 17" key="1">
    <citation type="submission" date="2024-04" db="EMBL/GenBank/DDBJ databases">
        <title>Dissimilatory iodate-reducing microorganisms contribute to the enrichment of iodine in groundwater.</title>
        <authorList>
            <person name="Jiang Z."/>
        </authorList>
    </citation>
    <scope>NUCLEOTIDE SEQUENCE [LARGE SCALE GENOMIC DNA]</scope>
    <source>
        <strain evidence="16 17">NCP973</strain>
    </source>
</reference>
<dbReference type="PROSITE" id="PS50112">
    <property type="entry name" value="PAS"/>
    <property type="match status" value="2"/>
</dbReference>
<dbReference type="InterPro" id="IPR004358">
    <property type="entry name" value="Sig_transdc_His_kin-like_C"/>
</dbReference>
<dbReference type="PROSITE" id="PS50109">
    <property type="entry name" value="HIS_KIN"/>
    <property type="match status" value="1"/>
</dbReference>
<evidence type="ECO:0000313" key="17">
    <source>
        <dbReference type="Proteomes" id="UP001479520"/>
    </source>
</evidence>
<dbReference type="PROSITE" id="PS50839">
    <property type="entry name" value="CHASE"/>
    <property type="match status" value="1"/>
</dbReference>
<evidence type="ECO:0000256" key="5">
    <source>
        <dbReference type="ARBA" id="ARBA00022679"/>
    </source>
</evidence>
<dbReference type="CDD" id="cd16922">
    <property type="entry name" value="HATPase_EvgS-ArcB-TorS-like"/>
    <property type="match status" value="1"/>
</dbReference>
<dbReference type="SMART" id="SM00388">
    <property type="entry name" value="HisKA"/>
    <property type="match status" value="1"/>
</dbReference>
<organism evidence="16 17">
    <name type="scientific">Azonexus hydrophilus</name>
    <dbReference type="NCBI Taxonomy" id="418702"/>
    <lineage>
        <taxon>Bacteria</taxon>
        <taxon>Pseudomonadati</taxon>
        <taxon>Pseudomonadota</taxon>
        <taxon>Betaproteobacteria</taxon>
        <taxon>Rhodocyclales</taxon>
        <taxon>Azonexaceae</taxon>
        <taxon>Azonexus</taxon>
    </lineage>
</organism>
<dbReference type="EMBL" id="CP151406">
    <property type="protein sequence ID" value="WZJ22982.1"/>
    <property type="molecule type" value="Genomic_DNA"/>
</dbReference>
<proteinExistence type="predicted"/>
<evidence type="ECO:0000259" key="15">
    <source>
        <dbReference type="PROSITE" id="PS50839"/>
    </source>
</evidence>
<dbReference type="Gene3D" id="3.40.50.2300">
    <property type="match status" value="1"/>
</dbReference>
<dbReference type="InterPro" id="IPR036097">
    <property type="entry name" value="HisK_dim/P_sf"/>
</dbReference>
<feature type="domain" description="PAS" evidence="13">
    <location>
        <begin position="477"/>
        <end position="528"/>
    </location>
</feature>
<dbReference type="SMART" id="SM00448">
    <property type="entry name" value="REC"/>
    <property type="match status" value="1"/>
</dbReference>
<keyword evidence="9" id="KW-0472">Membrane</keyword>
<dbReference type="InterPro" id="IPR013767">
    <property type="entry name" value="PAS_fold"/>
</dbReference>
<evidence type="ECO:0000259" key="11">
    <source>
        <dbReference type="PROSITE" id="PS50109"/>
    </source>
</evidence>
<feature type="modified residue" description="4-aspartylphosphate" evidence="10">
    <location>
        <position position="920"/>
    </location>
</feature>
<dbReference type="Gene3D" id="3.30.450.20">
    <property type="entry name" value="PAS domain"/>
    <property type="match status" value="2"/>
</dbReference>
<dbReference type="SMART" id="SM00091">
    <property type="entry name" value="PAS"/>
    <property type="match status" value="2"/>
</dbReference>
<gene>
    <name evidence="16" type="ORF">AADV58_07495</name>
</gene>
<dbReference type="Pfam" id="PF02518">
    <property type="entry name" value="HATPase_c"/>
    <property type="match status" value="1"/>
</dbReference>
<evidence type="ECO:0000256" key="2">
    <source>
        <dbReference type="ARBA" id="ARBA00004370"/>
    </source>
</evidence>
<feature type="domain" description="PAS" evidence="13">
    <location>
        <begin position="337"/>
        <end position="380"/>
    </location>
</feature>
<dbReference type="InterPro" id="IPR005467">
    <property type="entry name" value="His_kinase_dom"/>
</dbReference>